<accession>A0A0E9PQ34</accession>
<dbReference type="EMBL" id="GBXM01102624">
    <property type="protein sequence ID" value="JAH05953.1"/>
    <property type="molecule type" value="Transcribed_RNA"/>
</dbReference>
<dbReference type="AlphaFoldDB" id="A0A0E9PQ34"/>
<reference evidence="1" key="1">
    <citation type="submission" date="2014-11" db="EMBL/GenBank/DDBJ databases">
        <authorList>
            <person name="Amaro Gonzalez C."/>
        </authorList>
    </citation>
    <scope>NUCLEOTIDE SEQUENCE</scope>
</reference>
<organism evidence="1">
    <name type="scientific">Anguilla anguilla</name>
    <name type="common">European freshwater eel</name>
    <name type="synonym">Muraena anguilla</name>
    <dbReference type="NCBI Taxonomy" id="7936"/>
    <lineage>
        <taxon>Eukaryota</taxon>
        <taxon>Metazoa</taxon>
        <taxon>Chordata</taxon>
        <taxon>Craniata</taxon>
        <taxon>Vertebrata</taxon>
        <taxon>Euteleostomi</taxon>
        <taxon>Actinopterygii</taxon>
        <taxon>Neopterygii</taxon>
        <taxon>Teleostei</taxon>
        <taxon>Anguilliformes</taxon>
        <taxon>Anguillidae</taxon>
        <taxon>Anguilla</taxon>
    </lineage>
</organism>
<proteinExistence type="predicted"/>
<protein>
    <submittedName>
        <fullName evidence="1">Uncharacterized protein</fullName>
    </submittedName>
</protein>
<reference evidence="1" key="2">
    <citation type="journal article" date="2015" name="Fish Shellfish Immunol.">
        <title>Early steps in the European eel (Anguilla anguilla)-Vibrio vulnificus interaction in the gills: Role of the RtxA13 toxin.</title>
        <authorList>
            <person name="Callol A."/>
            <person name="Pajuelo D."/>
            <person name="Ebbesson L."/>
            <person name="Teles M."/>
            <person name="MacKenzie S."/>
            <person name="Amaro C."/>
        </authorList>
    </citation>
    <scope>NUCLEOTIDE SEQUENCE</scope>
</reference>
<sequence length="42" mass="4831">MLAQFREELGQPGFEPRDVFLQGNSANLANNSKYCRMIKDKI</sequence>
<name>A0A0E9PQ34_ANGAN</name>
<evidence type="ECO:0000313" key="1">
    <source>
        <dbReference type="EMBL" id="JAH05953.1"/>
    </source>
</evidence>